<gene>
    <name evidence="1" type="primary">amaP</name>
    <name evidence="1" type="ORF">GKS16_02060</name>
</gene>
<proteinExistence type="predicted"/>
<evidence type="ECO:0000313" key="2">
    <source>
        <dbReference type="Proteomes" id="UP000483839"/>
    </source>
</evidence>
<dbReference type="NCBIfam" id="NF033218">
    <property type="entry name" value="anchor_AmaP"/>
    <property type="match status" value="1"/>
</dbReference>
<dbReference type="EMBL" id="WLXI01000013">
    <property type="protein sequence ID" value="MTD01071.1"/>
    <property type="molecule type" value="Genomic_DNA"/>
</dbReference>
<comment type="caution">
    <text evidence="1">The sequence shown here is derived from an EMBL/GenBank/DDBJ whole genome shotgun (WGS) entry which is preliminary data.</text>
</comment>
<dbReference type="OMA" id="PTIKVDC"/>
<sequence>MAKFLKIIYSLLGLILLSIFIMVMGVTQGYLKMPSSLNWFAWDLDKIPGFLNPGLYYYFYWIAVTLALLTIIGILVIIFYPRTYTEVQLSKKQGSLLLKKSAIEGYVRTAMQQSGLMTKPNVTAELYKRKFNINVAGKLDSRVAVSEQVNGIKEGIEKGLNDFFGIDKPVKFKVYVKDIAETEMKYGKRNRVE</sequence>
<dbReference type="RefSeq" id="WP_012658482.1">
    <property type="nucleotide sequence ID" value="NZ_BAABQA010000003.1"/>
</dbReference>
<dbReference type="Proteomes" id="UP000483839">
    <property type="component" value="Unassembled WGS sequence"/>
</dbReference>
<dbReference type="AlphaFoldDB" id="A0A2X4HJT6"/>
<reference evidence="1 2" key="1">
    <citation type="submission" date="2019-11" db="EMBL/GenBank/DDBJ databases">
        <title>Streptococcus uberis isolated from clinical mastitis cases on a southeastern Queensland dairy.</title>
        <authorList>
            <person name="Workentine M.L."/>
            <person name="Price R."/>
            <person name="Olchowy T."/>
        </authorList>
    </citation>
    <scope>NUCLEOTIDE SEQUENCE [LARGE SCALE GENOMIC DNA]</scope>
    <source>
        <strain evidence="1 2">OLC4459-A17</strain>
    </source>
</reference>
<organism evidence="1 2">
    <name type="scientific">Streptococcus uberis</name>
    <dbReference type="NCBI Taxonomy" id="1349"/>
    <lineage>
        <taxon>Bacteria</taxon>
        <taxon>Bacillati</taxon>
        <taxon>Bacillota</taxon>
        <taxon>Bacilli</taxon>
        <taxon>Lactobacillales</taxon>
        <taxon>Streptococcaceae</taxon>
        <taxon>Streptococcus</taxon>
    </lineage>
</organism>
<evidence type="ECO:0000313" key="1">
    <source>
        <dbReference type="EMBL" id="MTD01071.1"/>
    </source>
</evidence>
<accession>A0A2X4HJT6</accession>
<protein>
    <submittedName>
        <fullName evidence="1">Alkaline shock response membrane anchor protein AmaP</fullName>
    </submittedName>
</protein>
<name>A0A2X4HJT6_STRUB</name>